<keyword evidence="4 8" id="KW-0418">Kinase</keyword>
<evidence type="ECO:0000256" key="5">
    <source>
        <dbReference type="ARBA" id="ARBA00022840"/>
    </source>
</evidence>
<evidence type="ECO:0000256" key="6">
    <source>
        <dbReference type="PIRNR" id="PIRNR000535"/>
    </source>
</evidence>
<dbReference type="InterPro" id="IPR029056">
    <property type="entry name" value="Ribokinase-like"/>
</dbReference>
<evidence type="ECO:0000256" key="2">
    <source>
        <dbReference type="ARBA" id="ARBA00022679"/>
    </source>
</evidence>
<evidence type="ECO:0000313" key="8">
    <source>
        <dbReference type="EMBL" id="QCY69995.1"/>
    </source>
</evidence>
<dbReference type="EMBL" id="CP040812">
    <property type="protein sequence ID" value="QCY69995.1"/>
    <property type="molecule type" value="Genomic_DNA"/>
</dbReference>
<protein>
    <submittedName>
        <fullName evidence="8">1-phosphofructokinase family hexose kinase</fullName>
    </submittedName>
</protein>
<name>A0A5B7X4J3_9FLAO</name>
<keyword evidence="3" id="KW-0547">Nucleotide-binding</keyword>
<feature type="domain" description="Carbohydrate kinase PfkB" evidence="7">
    <location>
        <begin position="14"/>
        <end position="292"/>
    </location>
</feature>
<dbReference type="FunFam" id="3.40.1190.20:FF:000001">
    <property type="entry name" value="Phosphofructokinase"/>
    <property type="match status" value="1"/>
</dbReference>
<dbReference type="InterPro" id="IPR017583">
    <property type="entry name" value="Tagatose/fructose_Pkinase"/>
</dbReference>
<evidence type="ECO:0000256" key="3">
    <source>
        <dbReference type="ARBA" id="ARBA00022741"/>
    </source>
</evidence>
<dbReference type="RefSeq" id="WP_139066559.1">
    <property type="nucleotide sequence ID" value="NZ_CP040812.1"/>
</dbReference>
<dbReference type="InterPro" id="IPR011611">
    <property type="entry name" value="PfkB_dom"/>
</dbReference>
<organism evidence="8 9">
    <name type="scientific">Antarcticibacterium flavum</name>
    <dbReference type="NCBI Taxonomy" id="2058175"/>
    <lineage>
        <taxon>Bacteria</taxon>
        <taxon>Pseudomonadati</taxon>
        <taxon>Bacteroidota</taxon>
        <taxon>Flavobacteriia</taxon>
        <taxon>Flavobacteriales</taxon>
        <taxon>Flavobacteriaceae</taxon>
        <taxon>Antarcticibacterium</taxon>
    </lineage>
</organism>
<dbReference type="KEGG" id="afla:FHG64_11625"/>
<dbReference type="PANTHER" id="PTHR46566:SF2">
    <property type="entry name" value="ATP-DEPENDENT 6-PHOSPHOFRUCTOKINASE ISOZYME 2"/>
    <property type="match status" value="1"/>
</dbReference>
<reference evidence="8 9" key="1">
    <citation type="submission" date="2019-06" db="EMBL/GenBank/DDBJ databases">
        <title>Complete genome sequence of Antarcticibacterium flavum KCTC 52984T from an Antarctic marine sediment.</title>
        <authorList>
            <person name="Lee Y.M."/>
            <person name="Shin S.C."/>
        </authorList>
    </citation>
    <scope>NUCLEOTIDE SEQUENCE [LARGE SCALE GENOMIC DNA]</scope>
    <source>
        <strain evidence="8 9">KCTC 52984</strain>
    </source>
</reference>
<dbReference type="InterPro" id="IPR002173">
    <property type="entry name" value="Carboh/pur_kinase_PfkB_CS"/>
</dbReference>
<dbReference type="PROSITE" id="PS00584">
    <property type="entry name" value="PFKB_KINASES_2"/>
    <property type="match status" value="1"/>
</dbReference>
<keyword evidence="2 6" id="KW-0808">Transferase</keyword>
<accession>A0A5B7X4J3</accession>
<dbReference type="AlphaFoldDB" id="A0A5B7X4J3"/>
<evidence type="ECO:0000256" key="4">
    <source>
        <dbReference type="ARBA" id="ARBA00022777"/>
    </source>
</evidence>
<proteinExistence type="inferred from homology"/>
<gene>
    <name evidence="8" type="ORF">FHG64_11625</name>
</gene>
<dbReference type="CDD" id="cd01164">
    <property type="entry name" value="FruK_PfkB_like"/>
    <property type="match status" value="1"/>
</dbReference>
<dbReference type="Gene3D" id="3.40.1190.20">
    <property type="match status" value="1"/>
</dbReference>
<dbReference type="Proteomes" id="UP000309016">
    <property type="component" value="Chromosome"/>
</dbReference>
<evidence type="ECO:0000259" key="7">
    <source>
        <dbReference type="Pfam" id="PF00294"/>
    </source>
</evidence>
<dbReference type="OrthoDB" id="9801219at2"/>
<sequence length="313" mass="33712">MDKIITLTVNPALDVYTTVDKLEPEKKLRCAASTKDPGGGGVNVSRVLKRLGTDAHTIYTRGGYTGGIFGSLLDGEDIHQDALEVKNDLRQNFAVSETSSGDLYRFGFPGAELQEEEYEELLEKIRGSKGSEFLVASGSLPPGAPEDYYTQVAKVAAEKNLKFIIDTSGEALREVLNVGAYLIKPNKDELSDLTGKEAGNREEQKKLLQEVLDNYNVEVIVLSLGPDGAIMATQNKIVEFPAPKVDFISSIGAGDSMVAGMVCSLSRGNDIEDAVLFGIACGSATIKSPGTELLTRENAEKLFRELKVEVNGS</sequence>
<dbReference type="GO" id="GO:0005829">
    <property type="term" value="C:cytosol"/>
    <property type="evidence" value="ECO:0007669"/>
    <property type="project" value="TreeGrafter"/>
</dbReference>
<keyword evidence="5" id="KW-0067">ATP-binding</keyword>
<dbReference type="GO" id="GO:0005524">
    <property type="term" value="F:ATP binding"/>
    <property type="evidence" value="ECO:0007669"/>
    <property type="project" value="UniProtKB-KW"/>
</dbReference>
<dbReference type="NCBIfam" id="TIGR03168">
    <property type="entry name" value="1-PFK"/>
    <property type="match status" value="1"/>
</dbReference>
<keyword evidence="9" id="KW-1185">Reference proteome</keyword>
<comment type="similarity">
    <text evidence="1">Belongs to the carbohydrate kinase PfkB family.</text>
</comment>
<dbReference type="PIRSF" id="PIRSF000535">
    <property type="entry name" value="1PFK/6PFK/LacC"/>
    <property type="match status" value="1"/>
</dbReference>
<dbReference type="SUPFAM" id="SSF53613">
    <property type="entry name" value="Ribokinase-like"/>
    <property type="match status" value="1"/>
</dbReference>
<evidence type="ECO:0000256" key="1">
    <source>
        <dbReference type="ARBA" id="ARBA00010688"/>
    </source>
</evidence>
<evidence type="ECO:0000313" key="9">
    <source>
        <dbReference type="Proteomes" id="UP000309016"/>
    </source>
</evidence>
<dbReference type="PROSITE" id="PS00583">
    <property type="entry name" value="PFKB_KINASES_1"/>
    <property type="match status" value="1"/>
</dbReference>
<dbReference type="GO" id="GO:0003872">
    <property type="term" value="F:6-phosphofructokinase activity"/>
    <property type="evidence" value="ECO:0007669"/>
    <property type="project" value="TreeGrafter"/>
</dbReference>
<dbReference type="PANTHER" id="PTHR46566">
    <property type="entry name" value="1-PHOSPHOFRUCTOKINASE-RELATED"/>
    <property type="match status" value="1"/>
</dbReference>
<dbReference type="Pfam" id="PF00294">
    <property type="entry name" value="PfkB"/>
    <property type="match status" value="1"/>
</dbReference>